<reference evidence="10" key="3">
    <citation type="submission" date="2025-09" db="UniProtKB">
        <authorList>
            <consortium name="Ensembl"/>
        </authorList>
    </citation>
    <scope>IDENTIFICATION</scope>
</reference>
<dbReference type="SUPFAM" id="SSF46785">
    <property type="entry name" value="Winged helix' DNA-binding domain"/>
    <property type="match status" value="1"/>
</dbReference>
<dbReference type="GO" id="GO:0008180">
    <property type="term" value="C:COP9 signalosome"/>
    <property type="evidence" value="ECO:0007669"/>
    <property type="project" value="UniProtKB-KW"/>
</dbReference>
<feature type="region of interest" description="Disordered" evidence="8">
    <location>
        <begin position="346"/>
        <end position="367"/>
    </location>
</feature>
<dbReference type="InterPro" id="IPR048621">
    <property type="entry name" value="CSN3_C"/>
</dbReference>
<keyword evidence="7" id="KW-0539">Nucleus</keyword>
<evidence type="ECO:0000256" key="1">
    <source>
        <dbReference type="ARBA" id="ARBA00004123"/>
    </source>
</evidence>
<accession>A0A7N4Q0G8</accession>
<keyword evidence="11" id="KW-1185">Reference proteome</keyword>
<name>A0A7N4Q0G8_SARHA</name>
<evidence type="ECO:0000256" key="4">
    <source>
        <dbReference type="ARBA" id="ARBA00014878"/>
    </source>
</evidence>
<dbReference type="InterPro" id="IPR036388">
    <property type="entry name" value="WH-like_DNA-bd_sf"/>
</dbReference>
<dbReference type="GO" id="GO:0006511">
    <property type="term" value="P:ubiquitin-dependent protein catabolic process"/>
    <property type="evidence" value="ECO:0007669"/>
    <property type="project" value="TreeGrafter"/>
</dbReference>
<dbReference type="InterPro" id="IPR050756">
    <property type="entry name" value="CSN3"/>
</dbReference>
<dbReference type="FunFam" id="1.10.10.10:FF:000354">
    <property type="entry name" value="COP9 signalosome complex subunit 3"/>
    <property type="match status" value="1"/>
</dbReference>
<evidence type="ECO:0000256" key="6">
    <source>
        <dbReference type="ARBA" id="ARBA00022790"/>
    </source>
</evidence>
<dbReference type="Proteomes" id="UP000007648">
    <property type="component" value="Unassembled WGS sequence"/>
</dbReference>
<keyword evidence="5" id="KW-0963">Cytoplasm</keyword>
<dbReference type="AlphaFoldDB" id="A0A7N4Q0G8"/>
<dbReference type="Ensembl" id="ENSSHAT00000037492.1">
    <property type="protein sequence ID" value="ENSSHAP00000045134.1"/>
    <property type="gene ID" value="ENSSHAG00000025370.1"/>
</dbReference>
<comment type="subcellular location">
    <subcellularLocation>
        <location evidence="2">Cytoplasm</location>
    </subcellularLocation>
    <subcellularLocation>
        <location evidence="1">Nucleus</location>
    </subcellularLocation>
</comment>
<dbReference type="InterPro" id="IPR036390">
    <property type="entry name" value="WH_DNA-bd_sf"/>
</dbReference>
<protein>
    <recommendedName>
        <fullName evidence="4">COP9 signalosome complex subunit 3</fullName>
    </recommendedName>
</protein>
<dbReference type="Pfam" id="PF21215">
    <property type="entry name" value="CSN3-like_C"/>
    <property type="match status" value="1"/>
</dbReference>
<evidence type="ECO:0000256" key="3">
    <source>
        <dbReference type="ARBA" id="ARBA00007084"/>
    </source>
</evidence>
<dbReference type="Gene3D" id="1.10.10.10">
    <property type="entry name" value="Winged helix-like DNA-binding domain superfamily/Winged helix DNA-binding domain"/>
    <property type="match status" value="1"/>
</dbReference>
<organism evidence="10 11">
    <name type="scientific">Sarcophilus harrisii</name>
    <name type="common">Tasmanian devil</name>
    <name type="synonym">Sarcophilus laniarius</name>
    <dbReference type="NCBI Taxonomy" id="9305"/>
    <lineage>
        <taxon>Eukaryota</taxon>
        <taxon>Metazoa</taxon>
        <taxon>Chordata</taxon>
        <taxon>Craniata</taxon>
        <taxon>Vertebrata</taxon>
        <taxon>Euteleostomi</taxon>
        <taxon>Mammalia</taxon>
        <taxon>Metatheria</taxon>
        <taxon>Dasyuromorphia</taxon>
        <taxon>Dasyuridae</taxon>
        <taxon>Sarcophilus</taxon>
    </lineage>
</organism>
<evidence type="ECO:0000313" key="10">
    <source>
        <dbReference type="Ensembl" id="ENSSHAP00000045134.1"/>
    </source>
</evidence>
<dbReference type="SMART" id="SM00088">
    <property type="entry name" value="PINT"/>
    <property type="match status" value="1"/>
</dbReference>
<dbReference type="Pfam" id="PF22788">
    <property type="entry name" value="COP9_hel_rpt"/>
    <property type="match status" value="1"/>
</dbReference>
<dbReference type="InterPro" id="IPR000717">
    <property type="entry name" value="PCI_dom"/>
</dbReference>
<gene>
    <name evidence="10" type="primary">COPS3</name>
</gene>
<dbReference type="PANTHER" id="PTHR10758">
    <property type="entry name" value="26S PROTEASOME NON-ATPASE REGULATORY SUBUNIT 3/COP9 SIGNALOSOME COMPLEX SUBUNIT 3"/>
    <property type="match status" value="1"/>
</dbReference>
<reference evidence="10" key="2">
    <citation type="submission" date="2025-08" db="UniProtKB">
        <authorList>
            <consortium name="Ensembl"/>
        </authorList>
    </citation>
    <scope>IDENTIFICATION</scope>
</reference>
<dbReference type="GO" id="GO:0005737">
    <property type="term" value="C:cytoplasm"/>
    <property type="evidence" value="ECO:0007669"/>
    <property type="project" value="UniProtKB-SubCell"/>
</dbReference>
<proteinExistence type="inferred from homology"/>
<dbReference type="InterPro" id="IPR055089">
    <property type="entry name" value="COP9_N"/>
</dbReference>
<feature type="domain" description="PCI" evidence="9">
    <location>
        <begin position="131"/>
        <end position="309"/>
    </location>
</feature>
<reference evidence="10 11" key="1">
    <citation type="journal article" date="2011" name="Proc. Natl. Acad. Sci. U.S.A.">
        <title>Genetic diversity and population structure of the endangered marsupial Sarcophilus harrisii (Tasmanian devil).</title>
        <authorList>
            <person name="Miller W."/>
            <person name="Hayes V.M."/>
            <person name="Ratan A."/>
            <person name="Petersen D.C."/>
            <person name="Wittekindt N.E."/>
            <person name="Miller J."/>
            <person name="Walenz B."/>
            <person name="Knight J."/>
            <person name="Qi J."/>
            <person name="Zhao F."/>
            <person name="Wang Q."/>
            <person name="Bedoya-Reina O.C."/>
            <person name="Katiyar N."/>
            <person name="Tomsho L.P."/>
            <person name="Kasson L.M."/>
            <person name="Hardie R.A."/>
            <person name="Woodbridge P."/>
            <person name="Tindall E.A."/>
            <person name="Bertelsen M.F."/>
            <person name="Dixon D."/>
            <person name="Pyecroft S."/>
            <person name="Helgen K.M."/>
            <person name="Lesk A.M."/>
            <person name="Pringle T.H."/>
            <person name="Patterson N."/>
            <person name="Zhang Y."/>
            <person name="Kreiss A."/>
            <person name="Woods G.M."/>
            <person name="Jones M.E."/>
            <person name="Schuster S.C."/>
        </authorList>
    </citation>
    <scope>NUCLEOTIDE SEQUENCE [LARGE SCALE GENOMIC DNA]</scope>
</reference>
<evidence type="ECO:0000256" key="2">
    <source>
        <dbReference type="ARBA" id="ARBA00004496"/>
    </source>
</evidence>
<evidence type="ECO:0000256" key="8">
    <source>
        <dbReference type="SAM" id="MobiDB-lite"/>
    </source>
</evidence>
<comment type="similarity">
    <text evidence="3">Belongs to the CSN3 family.</text>
</comment>
<dbReference type="GeneTree" id="ENSGT00940000153653"/>
<keyword evidence="6" id="KW-0736">Signalosome</keyword>
<evidence type="ECO:0000256" key="5">
    <source>
        <dbReference type="ARBA" id="ARBA00022490"/>
    </source>
</evidence>
<dbReference type="Pfam" id="PF01399">
    <property type="entry name" value="PCI"/>
    <property type="match status" value="1"/>
</dbReference>
<evidence type="ECO:0000313" key="11">
    <source>
        <dbReference type="Proteomes" id="UP000007648"/>
    </source>
</evidence>
<sequence>MNMASALEQFVNSVRQLSAQGQMTQLCELINKSGELLAKNLSHLDTVLGALDVQEHSLGVLAVLFVKFSMPSVPDFETLFSQVQLFISTCNGEHIRYATDTFAGLCHQLTNALVERKQPLRGIGILRQAIDKMQMNTNQLTSIHADLCQLCLLAKCFKPALPYLDVDMMDICKENGAYDAKHFLCYYYYGGMIYTGLKNFERALYFYEQAITTPAMAVSHIMLESYKKYILVSLILLGKVQQLPKYTSQIVGRFIKTFLTLSLQDMASRVQLSGPQEAEKYVLHMIEDGEIFASINQKDGMVSFHDNPEKYNNPAMLHNIDQEMLKCIELDERLKAMDQEITVNPQFVQKSMGSQEDDSGSKPSSYS</sequence>
<dbReference type="PANTHER" id="PTHR10758:SF1">
    <property type="entry name" value="COP9 SIGNALOSOME COMPLEX SUBUNIT 3"/>
    <property type="match status" value="1"/>
</dbReference>
<dbReference type="PROSITE" id="PS50250">
    <property type="entry name" value="PCI"/>
    <property type="match status" value="1"/>
</dbReference>
<evidence type="ECO:0000256" key="7">
    <source>
        <dbReference type="ARBA" id="ARBA00023242"/>
    </source>
</evidence>
<evidence type="ECO:0000259" key="9">
    <source>
        <dbReference type="PROSITE" id="PS50250"/>
    </source>
</evidence>